<proteinExistence type="predicted"/>
<sequence>MSFGFSDVPIGASESLPYATSRYGQTRPTAKARGGRRGVSTTAIFLSSSPAPLPSSTANEQQARTAGHANVTSRSLDKRWGRSRRRR</sequence>
<dbReference type="Proteomes" id="UP000821845">
    <property type="component" value="Chromosome 11"/>
</dbReference>
<organism evidence="1 2">
    <name type="scientific">Hyalomma asiaticum</name>
    <name type="common">Tick</name>
    <dbReference type="NCBI Taxonomy" id="266040"/>
    <lineage>
        <taxon>Eukaryota</taxon>
        <taxon>Metazoa</taxon>
        <taxon>Ecdysozoa</taxon>
        <taxon>Arthropoda</taxon>
        <taxon>Chelicerata</taxon>
        <taxon>Arachnida</taxon>
        <taxon>Acari</taxon>
        <taxon>Parasitiformes</taxon>
        <taxon>Ixodida</taxon>
        <taxon>Ixodoidea</taxon>
        <taxon>Ixodidae</taxon>
        <taxon>Hyalomminae</taxon>
        <taxon>Hyalomma</taxon>
    </lineage>
</organism>
<gene>
    <name evidence="1" type="ORF">HPB50_018128</name>
</gene>
<reference evidence="1" key="1">
    <citation type="submission" date="2020-05" db="EMBL/GenBank/DDBJ databases">
        <title>Large-scale comparative analyses of tick genomes elucidate their genetic diversity and vector capacities.</title>
        <authorList>
            <person name="Jia N."/>
            <person name="Wang J."/>
            <person name="Shi W."/>
            <person name="Du L."/>
            <person name="Sun Y."/>
            <person name="Zhan W."/>
            <person name="Jiang J."/>
            <person name="Wang Q."/>
            <person name="Zhang B."/>
            <person name="Ji P."/>
            <person name="Sakyi L.B."/>
            <person name="Cui X."/>
            <person name="Yuan T."/>
            <person name="Jiang B."/>
            <person name="Yang W."/>
            <person name="Lam T.T.-Y."/>
            <person name="Chang Q."/>
            <person name="Ding S."/>
            <person name="Wang X."/>
            <person name="Zhu J."/>
            <person name="Ruan X."/>
            <person name="Zhao L."/>
            <person name="Wei J."/>
            <person name="Que T."/>
            <person name="Du C."/>
            <person name="Cheng J."/>
            <person name="Dai P."/>
            <person name="Han X."/>
            <person name="Huang E."/>
            <person name="Gao Y."/>
            <person name="Liu J."/>
            <person name="Shao H."/>
            <person name="Ye R."/>
            <person name="Li L."/>
            <person name="Wei W."/>
            <person name="Wang X."/>
            <person name="Wang C."/>
            <person name="Yang T."/>
            <person name="Huo Q."/>
            <person name="Li W."/>
            <person name="Guo W."/>
            <person name="Chen H."/>
            <person name="Zhou L."/>
            <person name="Ni X."/>
            <person name="Tian J."/>
            <person name="Zhou Y."/>
            <person name="Sheng Y."/>
            <person name="Liu T."/>
            <person name="Pan Y."/>
            <person name="Xia L."/>
            <person name="Li J."/>
            <person name="Zhao F."/>
            <person name="Cao W."/>
        </authorList>
    </citation>
    <scope>NUCLEOTIDE SEQUENCE</scope>
    <source>
        <strain evidence="1">Hyas-2018</strain>
    </source>
</reference>
<protein>
    <submittedName>
        <fullName evidence="1">Uncharacterized protein</fullName>
    </submittedName>
</protein>
<accession>A0ACB7T5L5</accession>
<evidence type="ECO:0000313" key="2">
    <source>
        <dbReference type="Proteomes" id="UP000821845"/>
    </source>
</evidence>
<dbReference type="EMBL" id="CM023491">
    <property type="protein sequence ID" value="KAH6941444.1"/>
    <property type="molecule type" value="Genomic_DNA"/>
</dbReference>
<keyword evidence="2" id="KW-1185">Reference proteome</keyword>
<evidence type="ECO:0000313" key="1">
    <source>
        <dbReference type="EMBL" id="KAH6941444.1"/>
    </source>
</evidence>
<comment type="caution">
    <text evidence="1">The sequence shown here is derived from an EMBL/GenBank/DDBJ whole genome shotgun (WGS) entry which is preliminary data.</text>
</comment>
<name>A0ACB7T5L5_HYAAI</name>